<reference evidence="1" key="1">
    <citation type="submission" date="2022-10" db="EMBL/GenBank/DDBJ databases">
        <title>Genome sequences of endogenous nimaviruses in decapod crustaceans.</title>
        <authorList>
            <person name="Kawato S."/>
            <person name="Nozaki R."/>
            <person name="Kondo H."/>
            <person name="Hirono I."/>
        </authorList>
    </citation>
    <scope>NUCLEOTIDE SEQUENCE</scope>
    <source>
        <strain evidence="1">Tokushima2020</strain>
    </source>
</reference>
<dbReference type="EMBL" id="LC738878">
    <property type="protein sequence ID" value="BDT62859.1"/>
    <property type="molecule type" value="Genomic_DNA"/>
</dbReference>
<sequence>MTLSSTNLTHFKVTLSHFLNFISSNAGANTLKSIFLNGIQNKYDTENLWKICMSQTFIQTGITFILEDEGIIQNIKTKLISDSKKKNNDDDDDKDNNNNDEYHLSLTRKFETILNIIRHLSCNHQKEHSLSLTRWYIPKTTTTTTTIFPNDDASKMIVTTAAAATTATAAASLMKTNNVKFPEKLNPVNADIIATMLYQNAKNKTKKTQMQYTTVWFSLADIYVKNNEENNLKEFGGNVVDDYLSLPYSYDCTETKFEGNSINVYEYNNKDIAGIHNFFLSNASHKVHCLNRNHEDKNPSMQLYLKKNLWLSFINKYSPTEEEIKRLQMEHDQALDSNITKFRSSKIILFILSAHCFACDYHENFLTKIKLRQVLSVKN</sequence>
<proteinExistence type="predicted"/>
<accession>A0A9C7CFJ3</accession>
<protein>
    <submittedName>
        <fullName evidence="1">Wsv137-like protein</fullName>
    </submittedName>
</protein>
<name>A0A9C7CFJ3_9VIRU</name>
<evidence type="ECO:0000313" key="1">
    <source>
        <dbReference type="EMBL" id="BDT62859.1"/>
    </source>
</evidence>
<organism evidence="1">
    <name type="scientific">Metapenaeus joyneri majanivirus</name>
    <dbReference type="NCBI Taxonomy" id="2984280"/>
    <lineage>
        <taxon>Viruses</taxon>
        <taxon>Viruses incertae sedis</taxon>
        <taxon>Naldaviricetes</taxon>
        <taxon>Nimaviridae</taxon>
    </lineage>
</organism>